<comment type="subunit">
    <text evidence="4">Homodimer.</text>
</comment>
<sequence length="408" mass="46526">MTEIRTLKRQDEVAFMRFQQELLTENNIFVQITEHTDFVAYLDDSKKYETSPNSPEHSTMTVYYHITDEGDIAASITCCWQLEQGNLSQIGHISYRTALSYRKQGIMTELLQFAFEKYRQRGIFDVLITALEDNLPSRKTIEKVGGLLENIIEFDENGKTKRLARYWIHLKKAKTVKSYTKHANPNMRRPVVKPEIVDFMRTEQKQLHGFLAEIENFAHAENVPVIPHETVVYFQFLLQSLQPKNILEIGTAIGFSALLMAQASPSAKITTIERNSEMADLARENFAKYDVRRQIKLLEGDAVDVLTSLSDTYDFAFMDSAKSKYIVFLPEILKRLSIGGIVVIDDVFQGGDVTLDESEIKRGQRAIYRGLRKLFEATLTNPDLTATLLPLGDGILMIRKNIASINLA</sequence>
<dbReference type="CDD" id="cd04301">
    <property type="entry name" value="NAT_SF"/>
    <property type="match status" value="1"/>
</dbReference>
<dbReference type="Pfam" id="PF01596">
    <property type="entry name" value="Methyltransf_3"/>
    <property type="match status" value="1"/>
</dbReference>
<evidence type="ECO:0000259" key="5">
    <source>
        <dbReference type="PROSITE" id="PS51186"/>
    </source>
</evidence>
<feature type="domain" description="N-acetyltransferase" evidence="5">
    <location>
        <begin position="2"/>
        <end position="177"/>
    </location>
</feature>
<dbReference type="InterPro" id="IPR029063">
    <property type="entry name" value="SAM-dependent_MTases_sf"/>
</dbReference>
<feature type="binding site" evidence="4">
    <location>
        <position position="226"/>
    </location>
    <ligand>
        <name>S-adenosyl-L-methionine</name>
        <dbReference type="ChEBI" id="CHEBI:59789"/>
    </ligand>
</feature>
<accession>A0A6A0BB84</accession>
<comment type="catalytic activity">
    <reaction evidence="4">
        <text>5-hydroxyuridine(34) in tRNA + S-adenosyl-L-methionine = 5-methoxyuridine(34) in tRNA + S-adenosyl-L-homocysteine + H(+)</text>
        <dbReference type="Rhea" id="RHEA:60524"/>
        <dbReference type="Rhea" id="RHEA-COMP:13381"/>
        <dbReference type="Rhea" id="RHEA-COMP:15591"/>
        <dbReference type="ChEBI" id="CHEBI:15378"/>
        <dbReference type="ChEBI" id="CHEBI:57856"/>
        <dbReference type="ChEBI" id="CHEBI:59789"/>
        <dbReference type="ChEBI" id="CHEBI:136877"/>
        <dbReference type="ChEBI" id="CHEBI:143860"/>
    </reaction>
</comment>
<dbReference type="PROSITE" id="PS51186">
    <property type="entry name" value="GNAT"/>
    <property type="match status" value="1"/>
</dbReference>
<dbReference type="InterPro" id="IPR043675">
    <property type="entry name" value="TrmR_methyltr"/>
</dbReference>
<evidence type="ECO:0000313" key="7">
    <source>
        <dbReference type="Proteomes" id="UP000480303"/>
    </source>
</evidence>
<evidence type="ECO:0000313" key="6">
    <source>
        <dbReference type="EMBL" id="GFH41728.1"/>
    </source>
</evidence>
<proteinExistence type="inferred from homology"/>
<dbReference type="Gene3D" id="3.40.50.150">
    <property type="entry name" value="Vaccinia Virus protein VP39"/>
    <property type="match status" value="1"/>
</dbReference>
<dbReference type="PROSITE" id="PS51682">
    <property type="entry name" value="SAM_OMT_I"/>
    <property type="match status" value="1"/>
</dbReference>
<comment type="function">
    <text evidence="4">Catalyzes the methylation of 5-hydroxyuridine (ho5U) to form 5-methoxyuridine (mo5U) at position 34 in tRNAs.</text>
</comment>
<keyword evidence="7" id="KW-1185">Reference proteome</keyword>
<dbReference type="Gene3D" id="3.40.630.30">
    <property type="match status" value="1"/>
</dbReference>
<dbReference type="InterPro" id="IPR016181">
    <property type="entry name" value="Acyl_CoA_acyltransferase"/>
</dbReference>
<dbReference type="HAMAP" id="MF_02217">
    <property type="entry name" value="TrmR_methyltr"/>
    <property type="match status" value="1"/>
</dbReference>
<dbReference type="CDD" id="cd02440">
    <property type="entry name" value="AdoMet_MTases"/>
    <property type="match status" value="1"/>
</dbReference>
<keyword evidence="1 4" id="KW-0489">Methyltransferase</keyword>
<dbReference type="Proteomes" id="UP000480303">
    <property type="component" value="Unassembled WGS sequence"/>
</dbReference>
<reference evidence="6 7" key="1">
    <citation type="submission" date="2020-02" db="EMBL/GenBank/DDBJ databases">
        <title>Draft genome sequence of Lactococcus sp. Hs30E4-3.</title>
        <authorList>
            <person name="Noda S."/>
            <person name="Yuki M."/>
            <person name="Ohkuma M."/>
        </authorList>
    </citation>
    <scope>NUCLEOTIDE SEQUENCE [LARGE SCALE GENOMIC DNA]</scope>
    <source>
        <strain evidence="6 7">Hs30E4-3</strain>
    </source>
</reference>
<dbReference type="InterPro" id="IPR000182">
    <property type="entry name" value="GNAT_dom"/>
</dbReference>
<dbReference type="GO" id="GO:0008757">
    <property type="term" value="F:S-adenosylmethionine-dependent methyltransferase activity"/>
    <property type="evidence" value="ECO:0007669"/>
    <property type="project" value="TreeGrafter"/>
</dbReference>
<dbReference type="GO" id="GO:0016300">
    <property type="term" value="F:tRNA (uridine) methyltransferase activity"/>
    <property type="evidence" value="ECO:0007669"/>
    <property type="project" value="UniProtKB-UniRule"/>
</dbReference>
<keyword evidence="3 4" id="KW-0949">S-adenosyl-L-methionine</keyword>
<evidence type="ECO:0000256" key="4">
    <source>
        <dbReference type="HAMAP-Rule" id="MF_02217"/>
    </source>
</evidence>
<dbReference type="Pfam" id="PF00583">
    <property type="entry name" value="Acetyltransf_1"/>
    <property type="match status" value="1"/>
</dbReference>
<gene>
    <name evidence="4" type="primary">trmR</name>
    <name evidence="6" type="ORF">Hs30E_02790</name>
</gene>
<dbReference type="GO" id="GO:0008171">
    <property type="term" value="F:O-methyltransferase activity"/>
    <property type="evidence" value="ECO:0007669"/>
    <property type="project" value="InterPro"/>
</dbReference>
<comment type="caution">
    <text evidence="6">The sequence shown here is derived from an EMBL/GenBank/DDBJ whole genome shotgun (WGS) entry which is preliminary data.</text>
</comment>
<evidence type="ECO:0000256" key="3">
    <source>
        <dbReference type="ARBA" id="ARBA00022691"/>
    </source>
</evidence>
<dbReference type="SUPFAM" id="SSF55729">
    <property type="entry name" value="Acyl-CoA N-acyltransferases (Nat)"/>
    <property type="match status" value="1"/>
</dbReference>
<organism evidence="6 7">
    <name type="scientific">Pseudolactococcus hodotermopsidis</name>
    <dbReference type="NCBI Taxonomy" id="2709157"/>
    <lineage>
        <taxon>Bacteria</taxon>
        <taxon>Bacillati</taxon>
        <taxon>Bacillota</taxon>
        <taxon>Bacilli</taxon>
        <taxon>Lactobacillales</taxon>
        <taxon>Streptococcaceae</taxon>
        <taxon>Pseudolactococcus</taxon>
    </lineage>
</organism>
<dbReference type="EMBL" id="BLLI01000004">
    <property type="protein sequence ID" value="GFH41728.1"/>
    <property type="molecule type" value="Genomic_DNA"/>
</dbReference>
<comment type="similarity">
    <text evidence="4">Belongs to the class I-like SAM-binding methyltransferase superfamily. Cation-dependent O-methyltransferase family.</text>
</comment>
<protein>
    <recommendedName>
        <fullName evidence="4">tRNA 5-hydroxyuridine methyltransferase</fullName>
        <ecNumber evidence="4">2.1.1.-</ecNumber>
    </recommendedName>
    <alternativeName>
        <fullName evidence="4">ho5U methyltransferase</fullName>
    </alternativeName>
</protein>
<feature type="binding site" evidence="4">
    <location>
        <position position="273"/>
    </location>
    <ligand>
        <name>S-adenosyl-L-methionine</name>
        <dbReference type="ChEBI" id="CHEBI:59789"/>
    </ligand>
</feature>
<feature type="binding site" evidence="4">
    <location>
        <begin position="301"/>
        <end position="302"/>
    </location>
    <ligand>
        <name>S-adenosyl-L-methionine</name>
        <dbReference type="ChEBI" id="CHEBI:59789"/>
    </ligand>
</feature>
<keyword evidence="4" id="KW-0819">tRNA processing</keyword>
<feature type="binding site" evidence="4">
    <location>
        <position position="319"/>
    </location>
    <ligand>
        <name>S-adenosyl-L-methionine</name>
        <dbReference type="ChEBI" id="CHEBI:59789"/>
    </ligand>
</feature>
<dbReference type="AlphaFoldDB" id="A0A6A0BB84"/>
<feature type="binding site" evidence="4">
    <location>
        <position position="256"/>
    </location>
    <ligand>
        <name>S-adenosyl-L-methionine</name>
        <dbReference type="ChEBI" id="CHEBI:59789"/>
    </ligand>
</feature>
<dbReference type="PANTHER" id="PTHR10509">
    <property type="entry name" value="O-METHYLTRANSFERASE-RELATED"/>
    <property type="match status" value="1"/>
</dbReference>
<dbReference type="InterPro" id="IPR002935">
    <property type="entry name" value="SAM_O-MeTrfase"/>
</dbReference>
<dbReference type="InterPro" id="IPR050362">
    <property type="entry name" value="Cation-dep_OMT"/>
</dbReference>
<dbReference type="SUPFAM" id="SSF53335">
    <property type="entry name" value="S-adenosyl-L-methionine-dependent methyltransferases"/>
    <property type="match status" value="1"/>
</dbReference>
<dbReference type="GO" id="GO:0030488">
    <property type="term" value="P:tRNA methylation"/>
    <property type="evidence" value="ECO:0007669"/>
    <property type="project" value="UniProtKB-UniRule"/>
</dbReference>
<dbReference type="GO" id="GO:0016747">
    <property type="term" value="F:acyltransferase activity, transferring groups other than amino-acyl groups"/>
    <property type="evidence" value="ECO:0007669"/>
    <property type="project" value="InterPro"/>
</dbReference>
<dbReference type="EC" id="2.1.1.-" evidence="4"/>
<comment type="caution">
    <text evidence="4">Lacks conserved residue(s) required for the propagation of feature annotation.</text>
</comment>
<dbReference type="PANTHER" id="PTHR10509:SF14">
    <property type="entry name" value="CAFFEOYL-COA O-METHYLTRANSFERASE 3-RELATED"/>
    <property type="match status" value="1"/>
</dbReference>
<evidence type="ECO:0000256" key="1">
    <source>
        <dbReference type="ARBA" id="ARBA00022603"/>
    </source>
</evidence>
<evidence type="ECO:0000256" key="2">
    <source>
        <dbReference type="ARBA" id="ARBA00022679"/>
    </source>
</evidence>
<keyword evidence="2 4" id="KW-0808">Transferase</keyword>
<name>A0A6A0BB84_9LACT</name>